<dbReference type="AlphaFoldDB" id="X1JS64"/>
<feature type="non-terminal residue" evidence="1">
    <location>
        <position position="1"/>
    </location>
</feature>
<sequence length="49" mass="5722">YICYLNYIKAKSSIYKAQGTSNISIDFWYKSPYLNSSIFMGLIFLKLTI</sequence>
<evidence type="ECO:0000313" key="1">
    <source>
        <dbReference type="EMBL" id="GAH72643.1"/>
    </source>
</evidence>
<name>X1JS64_9ZZZZ</name>
<organism evidence="1">
    <name type="scientific">marine sediment metagenome</name>
    <dbReference type="NCBI Taxonomy" id="412755"/>
    <lineage>
        <taxon>unclassified sequences</taxon>
        <taxon>metagenomes</taxon>
        <taxon>ecological metagenomes</taxon>
    </lineage>
</organism>
<comment type="caution">
    <text evidence="1">The sequence shown here is derived from an EMBL/GenBank/DDBJ whole genome shotgun (WGS) entry which is preliminary data.</text>
</comment>
<dbReference type="EMBL" id="BARU01031257">
    <property type="protein sequence ID" value="GAH72643.1"/>
    <property type="molecule type" value="Genomic_DNA"/>
</dbReference>
<reference evidence="1" key="1">
    <citation type="journal article" date="2014" name="Front. Microbiol.">
        <title>High frequency of phylogenetically diverse reductive dehalogenase-homologous genes in deep subseafloor sedimentary metagenomes.</title>
        <authorList>
            <person name="Kawai M."/>
            <person name="Futagami T."/>
            <person name="Toyoda A."/>
            <person name="Takaki Y."/>
            <person name="Nishi S."/>
            <person name="Hori S."/>
            <person name="Arai W."/>
            <person name="Tsubouchi T."/>
            <person name="Morono Y."/>
            <person name="Uchiyama I."/>
            <person name="Ito T."/>
            <person name="Fujiyama A."/>
            <person name="Inagaki F."/>
            <person name="Takami H."/>
        </authorList>
    </citation>
    <scope>NUCLEOTIDE SEQUENCE</scope>
    <source>
        <strain evidence="1">Expedition CK06-06</strain>
    </source>
</reference>
<proteinExistence type="predicted"/>
<accession>X1JS64</accession>
<gene>
    <name evidence="1" type="ORF">S03H2_49465</name>
</gene>
<protein>
    <submittedName>
        <fullName evidence="1">Uncharacterized protein</fullName>
    </submittedName>
</protein>